<dbReference type="Pfam" id="PF03959">
    <property type="entry name" value="FSH1"/>
    <property type="match status" value="1"/>
</dbReference>
<feature type="domain" description="Serine hydrolase" evidence="2">
    <location>
        <begin position="103"/>
        <end position="190"/>
    </location>
</feature>
<dbReference type="Gene3D" id="3.40.50.1820">
    <property type="entry name" value="alpha/beta hydrolase"/>
    <property type="match status" value="2"/>
</dbReference>
<evidence type="ECO:0000256" key="1">
    <source>
        <dbReference type="ARBA" id="ARBA00022801"/>
    </source>
</evidence>
<dbReference type="OrthoDB" id="414698at2759"/>
<evidence type="ECO:0000313" key="3">
    <source>
        <dbReference type="EMBL" id="POM59123.1"/>
    </source>
</evidence>
<comment type="caution">
    <text evidence="3">The sequence shown here is derived from an EMBL/GenBank/DDBJ whole genome shotgun (WGS) entry which is preliminary data.</text>
</comment>
<dbReference type="InterPro" id="IPR050593">
    <property type="entry name" value="LovG"/>
</dbReference>
<dbReference type="PANTHER" id="PTHR48070">
    <property type="entry name" value="ESTERASE OVCA2"/>
    <property type="match status" value="1"/>
</dbReference>
<keyword evidence="1 3" id="KW-0378">Hydrolase</keyword>
<dbReference type="PANTHER" id="PTHR48070:SF6">
    <property type="entry name" value="ESTERASE OVCA2"/>
    <property type="match status" value="1"/>
</dbReference>
<evidence type="ECO:0000313" key="4">
    <source>
        <dbReference type="Proteomes" id="UP000237271"/>
    </source>
</evidence>
<dbReference type="EMBL" id="NCKW01020064">
    <property type="protein sequence ID" value="POM59123.1"/>
    <property type="molecule type" value="Genomic_DNA"/>
</dbReference>
<evidence type="ECO:0000259" key="2">
    <source>
        <dbReference type="Pfam" id="PF03959"/>
    </source>
</evidence>
<dbReference type="InterPro" id="IPR029058">
    <property type="entry name" value="AB_hydrolase_fold"/>
</dbReference>
<dbReference type="GO" id="GO:0016787">
    <property type="term" value="F:hydrolase activity"/>
    <property type="evidence" value="ECO:0007669"/>
    <property type="project" value="UniProtKB-KW"/>
</dbReference>
<protein>
    <submittedName>
        <fullName evidence="3">Serine hydrolase (FSH1)-like protein</fullName>
    </submittedName>
</protein>
<dbReference type="GO" id="GO:0005737">
    <property type="term" value="C:cytoplasm"/>
    <property type="evidence" value="ECO:0007669"/>
    <property type="project" value="TreeGrafter"/>
</dbReference>
<gene>
    <name evidence="3" type="ORF">PHPALM_36138</name>
</gene>
<dbReference type="InterPro" id="IPR005645">
    <property type="entry name" value="FSH-like_dom"/>
</dbReference>
<dbReference type="Proteomes" id="UP000237271">
    <property type="component" value="Unassembled WGS sequence"/>
</dbReference>
<dbReference type="GO" id="GO:0005634">
    <property type="term" value="C:nucleus"/>
    <property type="evidence" value="ECO:0007669"/>
    <property type="project" value="TreeGrafter"/>
</dbReference>
<organism evidence="3 4">
    <name type="scientific">Phytophthora palmivora</name>
    <dbReference type="NCBI Taxonomy" id="4796"/>
    <lineage>
        <taxon>Eukaryota</taxon>
        <taxon>Sar</taxon>
        <taxon>Stramenopiles</taxon>
        <taxon>Oomycota</taxon>
        <taxon>Peronosporomycetes</taxon>
        <taxon>Peronosporales</taxon>
        <taxon>Peronosporaceae</taxon>
        <taxon>Phytophthora</taxon>
    </lineage>
</organism>
<keyword evidence="4" id="KW-1185">Reference proteome</keyword>
<proteinExistence type="predicted"/>
<accession>A0A2P4X0Q5</accession>
<reference evidence="3 4" key="1">
    <citation type="journal article" date="2017" name="Genome Biol. Evol.">
        <title>Phytophthora megakarya and P. palmivora, closely related causal agents of cacao black pod rot, underwent increases in genome sizes and gene numbers by different mechanisms.</title>
        <authorList>
            <person name="Ali S.S."/>
            <person name="Shao J."/>
            <person name="Lary D.J."/>
            <person name="Kronmiller B."/>
            <person name="Shen D."/>
            <person name="Strem M.D."/>
            <person name="Amoako-Attah I."/>
            <person name="Akrofi A.Y."/>
            <person name="Begoude B.A."/>
            <person name="Ten Hoopen G.M."/>
            <person name="Coulibaly K."/>
            <person name="Kebe B.I."/>
            <person name="Melnick R.L."/>
            <person name="Guiltinan M.J."/>
            <person name="Tyler B.M."/>
            <person name="Meinhardt L.W."/>
            <person name="Bailey B.A."/>
        </authorList>
    </citation>
    <scope>NUCLEOTIDE SEQUENCE [LARGE SCALE GENOMIC DNA]</scope>
    <source>
        <strain evidence="4">sbr112.9</strain>
    </source>
</reference>
<name>A0A2P4X0Q5_9STRA</name>
<sequence length="214" mass="24803">MESQTQGLRDALGPNADFVFLNGPFEARGPTDEVIERMFGDTAPFYEWWGARSLEKEERDDIEAEEGVPRGTTKRWCLEFDDIDRAIEYMDEKLNDCPGLWRRRRHLVLCVCGVYPQGINVRELFETHEGEQILVPVPSIHVVGQKDSLYKDSLVLKNMYMEHVKGSPLSRLLLEHDGGHKFPTPKRHQKFYADLASTIWQFFEDTRQCSVARL</sequence>
<dbReference type="AlphaFoldDB" id="A0A2P4X0Q5"/>